<dbReference type="PROSITE" id="PS50109">
    <property type="entry name" value="HIS_KIN"/>
    <property type="match status" value="1"/>
</dbReference>
<dbReference type="InterPro" id="IPR003661">
    <property type="entry name" value="HisK_dim/P_dom"/>
</dbReference>
<dbReference type="Pfam" id="PF02518">
    <property type="entry name" value="HATPase_c"/>
    <property type="match status" value="1"/>
</dbReference>
<name>A0A1L4CYQ5_9BACT</name>
<feature type="domain" description="Response regulatory" evidence="7">
    <location>
        <begin position="427"/>
        <end position="543"/>
    </location>
</feature>
<dbReference type="Gene3D" id="3.40.50.2300">
    <property type="match status" value="1"/>
</dbReference>
<dbReference type="InterPro" id="IPR036097">
    <property type="entry name" value="HisK_dim/P_sf"/>
</dbReference>
<evidence type="ECO:0000256" key="1">
    <source>
        <dbReference type="ARBA" id="ARBA00000085"/>
    </source>
</evidence>
<dbReference type="STRING" id="1915309.AXG55_03725"/>
<dbReference type="InterPro" id="IPR036890">
    <property type="entry name" value="HATPase_C_sf"/>
</dbReference>
<protein>
    <recommendedName>
        <fullName evidence="2">histidine kinase</fullName>
        <ecNumber evidence="2">2.7.13.3</ecNumber>
    </recommendedName>
</protein>
<dbReference type="InterPro" id="IPR003594">
    <property type="entry name" value="HATPase_dom"/>
</dbReference>
<dbReference type="EC" id="2.7.13.3" evidence="2"/>
<dbReference type="PANTHER" id="PTHR43065:SF42">
    <property type="entry name" value="TWO-COMPONENT SENSOR PPRA"/>
    <property type="match status" value="1"/>
</dbReference>
<evidence type="ECO:0000256" key="5">
    <source>
        <dbReference type="SAM" id="Coils"/>
    </source>
</evidence>
<dbReference type="InterPro" id="IPR011006">
    <property type="entry name" value="CheY-like_superfamily"/>
</dbReference>
<feature type="coiled-coil region" evidence="5">
    <location>
        <begin position="138"/>
        <end position="165"/>
    </location>
</feature>
<dbReference type="AlphaFoldDB" id="A0A1L4CYQ5"/>
<dbReference type="SUPFAM" id="SSF52172">
    <property type="entry name" value="CheY-like"/>
    <property type="match status" value="1"/>
</dbReference>
<keyword evidence="5" id="KW-0175">Coiled coil</keyword>
<dbReference type="Gene3D" id="1.10.287.130">
    <property type="match status" value="1"/>
</dbReference>
<gene>
    <name evidence="8" type="ORF">AXG55_03725</name>
</gene>
<reference evidence="8 9" key="1">
    <citation type="submission" date="2016-10" db="EMBL/GenBank/DDBJ databases">
        <title>Silvanigrella aquatica sp. nov., isolated from a freshwater lake located in the Black Forest, Germany, description of Silvanigrellaceae fam. nov., Silvanigrellales ord. nov., reclassification of the order Bdellovibrionales in the class Oligoflexia, reclassification of the families Bacteriovoracaceae and Halobacteriovoraceae in the new order Bacteriovoracales ord. nov., and reclassification of the family Pseudobacteriovoracaceae in the order Oligoflexiales.</title>
        <authorList>
            <person name="Hahn M.W."/>
            <person name="Schmidt J."/>
            <person name="Koll U."/>
            <person name="Rohde M."/>
            <person name="Verbag S."/>
            <person name="Pitt A."/>
            <person name="Nakai R."/>
            <person name="Naganuma T."/>
            <person name="Lang E."/>
        </authorList>
    </citation>
    <scope>NUCLEOTIDE SEQUENCE [LARGE SCALE GENOMIC DNA]</scope>
    <source>
        <strain evidence="8 9">MWH-Nonnen-W8red</strain>
    </source>
</reference>
<dbReference type="Proteomes" id="UP000184731">
    <property type="component" value="Chromosome"/>
</dbReference>
<keyword evidence="9" id="KW-1185">Reference proteome</keyword>
<dbReference type="PANTHER" id="PTHR43065">
    <property type="entry name" value="SENSOR HISTIDINE KINASE"/>
    <property type="match status" value="1"/>
</dbReference>
<sequence>MDKKKLSNLEPNIFKNVFNNLPEIYLVISKNFTVNAANFQFINALSIDYNKIIGTNLFSFLGKKFNLLENKSADILKLSLQNVLKEKIQKITSILEFKDHGKLYELQNNNKFFIFSINPVLDSHKNIECIILKIDDVSESVKLKIEVIEKNKNFLEKRYSINEKEKIQNSIKMETLGKLTSGISHDINNLLTIINLNCDIILNSSQNISPVVKKQCSQIKKTSKYAGRLMQQILNFGKAQPLNPKVINVNIIISEIEKMLFRLINENIELELNLKEDLYNIKIDQGQMEQIILNLIINSRDAISDTGKIKIETTNFCTETELTLGSHKLIQGNYIVLSVSDSGIGMSPETQARIFEPYFSTKEQGKGTGLGLATVYSIVENYKGTIEIKTELGKGTTFNIYLPASDIKENSLAKEEEHQNLIGGHEAILVIEDKEDLKEVMVSVLRSHGYFVAAASHGREAIELIKNEGQKFRLIIMDVILPKMPFKLFIQEARALIPNIKILYISGNSHDVLQQFGINNNEMICIEKPFVISTLLKKVRNIIDK</sequence>
<dbReference type="SUPFAM" id="SSF55874">
    <property type="entry name" value="ATPase domain of HSP90 chaperone/DNA topoisomerase II/histidine kinase"/>
    <property type="match status" value="1"/>
</dbReference>
<dbReference type="RefSeq" id="WP_233231356.1">
    <property type="nucleotide sequence ID" value="NZ_CP017834.1"/>
</dbReference>
<dbReference type="InterPro" id="IPR004358">
    <property type="entry name" value="Sig_transdc_His_kin-like_C"/>
</dbReference>
<keyword evidence="3 4" id="KW-0597">Phosphoprotein</keyword>
<feature type="domain" description="Histidine kinase" evidence="6">
    <location>
        <begin position="182"/>
        <end position="406"/>
    </location>
</feature>
<dbReference type="SMART" id="SM00448">
    <property type="entry name" value="REC"/>
    <property type="match status" value="1"/>
</dbReference>
<evidence type="ECO:0000256" key="4">
    <source>
        <dbReference type="PROSITE-ProRule" id="PRU00169"/>
    </source>
</evidence>
<evidence type="ECO:0000313" key="9">
    <source>
        <dbReference type="Proteomes" id="UP000184731"/>
    </source>
</evidence>
<evidence type="ECO:0000313" key="8">
    <source>
        <dbReference type="EMBL" id="APJ03065.1"/>
    </source>
</evidence>
<dbReference type="KEGG" id="saqi:AXG55_03725"/>
<dbReference type="PRINTS" id="PR00344">
    <property type="entry name" value="BCTRLSENSOR"/>
</dbReference>
<accession>A0A1L4CYQ5</accession>
<evidence type="ECO:0000259" key="6">
    <source>
        <dbReference type="PROSITE" id="PS50109"/>
    </source>
</evidence>
<dbReference type="SMART" id="SM00387">
    <property type="entry name" value="HATPase_c"/>
    <property type="match status" value="1"/>
</dbReference>
<evidence type="ECO:0000256" key="3">
    <source>
        <dbReference type="ARBA" id="ARBA00022553"/>
    </source>
</evidence>
<dbReference type="Pfam" id="PF00072">
    <property type="entry name" value="Response_reg"/>
    <property type="match status" value="1"/>
</dbReference>
<feature type="modified residue" description="4-aspartylphosphate" evidence="4">
    <location>
        <position position="478"/>
    </location>
</feature>
<dbReference type="InterPro" id="IPR005467">
    <property type="entry name" value="His_kinase_dom"/>
</dbReference>
<dbReference type="InterPro" id="IPR001789">
    <property type="entry name" value="Sig_transdc_resp-reg_receiver"/>
</dbReference>
<dbReference type="Gene3D" id="3.30.450.20">
    <property type="entry name" value="PAS domain"/>
    <property type="match status" value="1"/>
</dbReference>
<proteinExistence type="predicted"/>
<dbReference type="Gene3D" id="3.30.565.10">
    <property type="entry name" value="Histidine kinase-like ATPase, C-terminal domain"/>
    <property type="match status" value="1"/>
</dbReference>
<comment type="catalytic activity">
    <reaction evidence="1">
        <text>ATP + protein L-histidine = ADP + protein N-phospho-L-histidine.</text>
        <dbReference type="EC" id="2.7.13.3"/>
    </reaction>
</comment>
<dbReference type="EMBL" id="CP017834">
    <property type="protein sequence ID" value="APJ03065.1"/>
    <property type="molecule type" value="Genomic_DNA"/>
</dbReference>
<dbReference type="PROSITE" id="PS50110">
    <property type="entry name" value="RESPONSE_REGULATORY"/>
    <property type="match status" value="1"/>
</dbReference>
<dbReference type="GO" id="GO:0000155">
    <property type="term" value="F:phosphorelay sensor kinase activity"/>
    <property type="evidence" value="ECO:0007669"/>
    <property type="project" value="InterPro"/>
</dbReference>
<evidence type="ECO:0000256" key="2">
    <source>
        <dbReference type="ARBA" id="ARBA00012438"/>
    </source>
</evidence>
<evidence type="ECO:0000259" key="7">
    <source>
        <dbReference type="PROSITE" id="PS50110"/>
    </source>
</evidence>
<dbReference type="SMART" id="SM00388">
    <property type="entry name" value="HisKA"/>
    <property type="match status" value="1"/>
</dbReference>
<dbReference type="SUPFAM" id="SSF47384">
    <property type="entry name" value="Homodimeric domain of signal transducing histidine kinase"/>
    <property type="match status" value="1"/>
</dbReference>
<organism evidence="8 9">
    <name type="scientific">Silvanigrella aquatica</name>
    <dbReference type="NCBI Taxonomy" id="1915309"/>
    <lineage>
        <taxon>Bacteria</taxon>
        <taxon>Pseudomonadati</taxon>
        <taxon>Bdellovibrionota</taxon>
        <taxon>Oligoflexia</taxon>
        <taxon>Silvanigrellales</taxon>
        <taxon>Silvanigrellaceae</taxon>
        <taxon>Silvanigrella</taxon>
    </lineage>
</organism>